<reference evidence="5" key="3">
    <citation type="submission" date="2025-04" db="UniProtKB">
        <authorList>
            <consortium name="RefSeq"/>
        </authorList>
    </citation>
    <scope>IDENTIFICATION</scope>
    <source>
        <strain evidence="5">CBS 304.34</strain>
    </source>
</reference>
<evidence type="ECO:0000313" key="3">
    <source>
        <dbReference type="EMBL" id="KAF2802175.1"/>
    </source>
</evidence>
<keyword evidence="2" id="KW-0472">Membrane</keyword>
<name>A0A6A6Y1R9_9PEZI</name>
<reference evidence="5" key="2">
    <citation type="submission" date="2020-04" db="EMBL/GenBank/DDBJ databases">
        <authorList>
            <consortium name="NCBI Genome Project"/>
        </authorList>
    </citation>
    <scope>NUCLEOTIDE SEQUENCE</scope>
    <source>
        <strain evidence="5">CBS 304.34</strain>
    </source>
</reference>
<feature type="transmembrane region" description="Helical" evidence="2">
    <location>
        <begin position="253"/>
        <end position="275"/>
    </location>
</feature>
<dbReference type="Gene3D" id="1.20.58.340">
    <property type="entry name" value="Magnesium transport protein CorA, transmembrane region"/>
    <property type="match status" value="1"/>
</dbReference>
<feature type="transmembrane region" description="Helical" evidence="2">
    <location>
        <begin position="287"/>
        <end position="306"/>
    </location>
</feature>
<dbReference type="Proteomes" id="UP000504636">
    <property type="component" value="Unplaced"/>
</dbReference>
<evidence type="ECO:0000313" key="5">
    <source>
        <dbReference type="RefSeq" id="XP_033569139.1"/>
    </source>
</evidence>
<organism evidence="3">
    <name type="scientific">Mytilinidion resinicola</name>
    <dbReference type="NCBI Taxonomy" id="574789"/>
    <lineage>
        <taxon>Eukaryota</taxon>
        <taxon>Fungi</taxon>
        <taxon>Dikarya</taxon>
        <taxon>Ascomycota</taxon>
        <taxon>Pezizomycotina</taxon>
        <taxon>Dothideomycetes</taxon>
        <taxon>Pleosporomycetidae</taxon>
        <taxon>Mytilinidiales</taxon>
        <taxon>Mytilinidiaceae</taxon>
        <taxon>Mytilinidion</taxon>
    </lineage>
</organism>
<accession>A0A6A6Y1R9</accession>
<dbReference type="GeneID" id="54458103"/>
<gene>
    <name evidence="3 5" type="ORF">BDZ99DRAFT_429058</name>
</gene>
<dbReference type="AlphaFoldDB" id="A0A6A6Y1R9"/>
<reference evidence="3 5" key="1">
    <citation type="journal article" date="2020" name="Stud. Mycol.">
        <title>101 Dothideomycetes genomes: a test case for predicting lifestyles and emergence of pathogens.</title>
        <authorList>
            <person name="Haridas S."/>
            <person name="Albert R."/>
            <person name="Binder M."/>
            <person name="Bloem J."/>
            <person name="Labutti K."/>
            <person name="Salamov A."/>
            <person name="Andreopoulos B."/>
            <person name="Baker S."/>
            <person name="Barry K."/>
            <person name="Bills G."/>
            <person name="Bluhm B."/>
            <person name="Cannon C."/>
            <person name="Castanera R."/>
            <person name="Culley D."/>
            <person name="Daum C."/>
            <person name="Ezra D."/>
            <person name="Gonzalez J."/>
            <person name="Henrissat B."/>
            <person name="Kuo A."/>
            <person name="Liang C."/>
            <person name="Lipzen A."/>
            <person name="Lutzoni F."/>
            <person name="Magnuson J."/>
            <person name="Mondo S."/>
            <person name="Nolan M."/>
            <person name="Ohm R."/>
            <person name="Pangilinan J."/>
            <person name="Park H.-J."/>
            <person name="Ramirez L."/>
            <person name="Alfaro M."/>
            <person name="Sun H."/>
            <person name="Tritt A."/>
            <person name="Yoshinaga Y."/>
            <person name="Zwiers L.-H."/>
            <person name="Turgeon B."/>
            <person name="Goodwin S."/>
            <person name="Spatafora J."/>
            <person name="Crous P."/>
            <person name="Grigoriev I."/>
        </authorList>
    </citation>
    <scope>NUCLEOTIDE SEQUENCE</scope>
    <source>
        <strain evidence="3 5">CBS 304.34</strain>
    </source>
</reference>
<dbReference type="EMBL" id="MU003725">
    <property type="protein sequence ID" value="KAF2802175.1"/>
    <property type="molecule type" value="Genomic_DNA"/>
</dbReference>
<dbReference type="RefSeq" id="XP_033569139.1">
    <property type="nucleotide sequence ID" value="XM_033717210.1"/>
</dbReference>
<feature type="region of interest" description="Disordered" evidence="1">
    <location>
        <begin position="320"/>
        <end position="344"/>
    </location>
</feature>
<evidence type="ECO:0000256" key="2">
    <source>
        <dbReference type="SAM" id="Phobius"/>
    </source>
</evidence>
<sequence length="344" mass="39683">MDPFYYIHLKEVGEDIRGSHIAIYIHHDQSSKSTSVVAVNFQDRRWTHFINTPFSSVREELRIAKLQPDPLCAHVAYLNNLIMWWNDVLYTFNRELIAEENSLQNDLEISASSKQASSSANINKKLHTMAAHLYRYGSELDRIDKIASELKSIHAKLRPFENTEPSRTFDEVMEWRRVDQGLEQIISQMTALRSFREELERKTSNILALLFNNMQVLNDQRMQGILKATQEDTRRSQELAMSMKEDSIAMKTIALLTMFFLPGTSFAAILSMPFFTSSAYVSDLKRFWIWVVLTVPSTAVGLYVYVHVMRRKKRELGLYNADPESPTVKSHKKSMDSMSAGKQS</sequence>
<evidence type="ECO:0000256" key="1">
    <source>
        <dbReference type="SAM" id="MobiDB-lite"/>
    </source>
</evidence>
<keyword evidence="2" id="KW-0812">Transmembrane</keyword>
<proteinExistence type="predicted"/>
<evidence type="ECO:0000313" key="4">
    <source>
        <dbReference type="Proteomes" id="UP000504636"/>
    </source>
</evidence>
<keyword evidence="2" id="KW-1133">Transmembrane helix</keyword>
<protein>
    <submittedName>
        <fullName evidence="3 5">Uncharacterized protein</fullName>
    </submittedName>
</protein>
<dbReference type="OrthoDB" id="3561681at2759"/>
<keyword evidence="4" id="KW-1185">Reference proteome</keyword>